<evidence type="ECO:0000256" key="7">
    <source>
        <dbReference type="ARBA" id="ARBA00022741"/>
    </source>
</evidence>
<evidence type="ECO:0000256" key="4">
    <source>
        <dbReference type="ARBA" id="ARBA00022705"/>
    </source>
</evidence>
<evidence type="ECO:0000256" key="2">
    <source>
        <dbReference type="ARBA" id="ARBA00022679"/>
    </source>
</evidence>
<name>A0ABY7G2G5_MYAAR</name>
<keyword evidence="8" id="KW-0255">Endonuclease</keyword>
<dbReference type="Gene3D" id="3.40.1310.20">
    <property type="match status" value="1"/>
</dbReference>
<dbReference type="Pfam" id="PF00910">
    <property type="entry name" value="RNA_helicase"/>
    <property type="match status" value="1"/>
</dbReference>
<dbReference type="InterPro" id="IPR049912">
    <property type="entry name" value="CRESS_DNA_REP"/>
</dbReference>
<evidence type="ECO:0000313" key="15">
    <source>
        <dbReference type="EMBL" id="WAR27256.1"/>
    </source>
</evidence>
<evidence type="ECO:0000256" key="12">
    <source>
        <dbReference type="ARBA" id="ARBA00023268"/>
    </source>
</evidence>
<keyword evidence="2" id="KW-0808">Transferase</keyword>
<evidence type="ECO:0000256" key="11">
    <source>
        <dbReference type="ARBA" id="ARBA00023125"/>
    </source>
</evidence>
<gene>
    <name evidence="15" type="ORF">MAR_012960</name>
</gene>
<dbReference type="EMBL" id="CP111026">
    <property type="protein sequence ID" value="WAR27256.1"/>
    <property type="molecule type" value="Genomic_DNA"/>
</dbReference>
<keyword evidence="9" id="KW-0378">Hydrolase</keyword>
<evidence type="ECO:0000313" key="16">
    <source>
        <dbReference type="Proteomes" id="UP001164746"/>
    </source>
</evidence>
<evidence type="ECO:0000259" key="14">
    <source>
        <dbReference type="Pfam" id="PF02407"/>
    </source>
</evidence>
<dbReference type="InterPro" id="IPR000605">
    <property type="entry name" value="Helicase_SF3_ssDNA/RNA_vir"/>
</dbReference>
<proteinExistence type="predicted"/>
<sequence>MNDPFQTAKGALSCEFDDSLVCPCRRKMDKQTLVFTKADKLWCKFTSTETGFSNVKWIYCSSIVIRLGRCENIVIIMSRSVDNRNLPGFGDAKFLRLAYPSLFLVVRVRRKDLFFLAKRDIRLLNDVALAILLRFAIDELPPNMNVNKRMTGMKKIHKTAHWEIARGSAQQNRVYCSKDHNDIFEKGNMITERRGKVDALLKSIREGMKAGGVGKTTLAKYLKCVKGAAVFMNGKSADIAHAYNCEKIVVFDFARCMQEFVNYSIIEAIKNGLIFSPKYESKSLQFKEPAVIVFANDVPCLKQLSEDRWNLMTIENEQLIKLHVNYVDHECKHCKK</sequence>
<keyword evidence="3" id="KW-0548">Nucleotidyltransferase</keyword>
<evidence type="ECO:0000256" key="1">
    <source>
        <dbReference type="ARBA" id="ARBA00001936"/>
    </source>
</evidence>
<protein>
    <submittedName>
        <fullName evidence="15">MREP-like protein</fullName>
    </submittedName>
</protein>
<keyword evidence="4" id="KW-0235">DNA replication</keyword>
<keyword evidence="11" id="KW-0238">DNA-binding</keyword>
<accession>A0ABY7G2G5</accession>
<evidence type="ECO:0000256" key="10">
    <source>
        <dbReference type="ARBA" id="ARBA00023124"/>
    </source>
</evidence>
<feature type="domain" description="CRESS-DNA virus Rep endonuclease" evidence="14">
    <location>
        <begin position="147"/>
        <end position="178"/>
    </location>
</feature>
<dbReference type="Proteomes" id="UP001164746">
    <property type="component" value="Chromosome 15"/>
</dbReference>
<dbReference type="Pfam" id="PF02407">
    <property type="entry name" value="Viral_Rep"/>
    <property type="match status" value="1"/>
</dbReference>
<keyword evidence="6" id="KW-0479">Metal-binding</keyword>
<evidence type="ECO:0000256" key="3">
    <source>
        <dbReference type="ARBA" id="ARBA00022695"/>
    </source>
</evidence>
<reference evidence="15" key="1">
    <citation type="submission" date="2022-11" db="EMBL/GenBank/DDBJ databases">
        <title>Centuries of genome instability and evolution in soft-shell clam transmissible cancer (bioRxiv).</title>
        <authorList>
            <person name="Hart S.F.M."/>
            <person name="Yonemitsu M.A."/>
            <person name="Giersch R.M."/>
            <person name="Beal B.F."/>
            <person name="Arriagada G."/>
            <person name="Davis B.W."/>
            <person name="Ostrander E.A."/>
            <person name="Goff S.P."/>
            <person name="Metzger M.J."/>
        </authorList>
    </citation>
    <scope>NUCLEOTIDE SEQUENCE</scope>
    <source>
        <strain evidence="15">MELC-2E11</strain>
        <tissue evidence="15">Siphon/mantle</tissue>
    </source>
</reference>
<evidence type="ECO:0000259" key="13">
    <source>
        <dbReference type="Pfam" id="PF00910"/>
    </source>
</evidence>
<keyword evidence="5" id="KW-0540">Nuclease</keyword>
<organism evidence="15 16">
    <name type="scientific">Mya arenaria</name>
    <name type="common">Soft-shell clam</name>
    <dbReference type="NCBI Taxonomy" id="6604"/>
    <lineage>
        <taxon>Eukaryota</taxon>
        <taxon>Metazoa</taxon>
        <taxon>Spiralia</taxon>
        <taxon>Lophotrochozoa</taxon>
        <taxon>Mollusca</taxon>
        <taxon>Bivalvia</taxon>
        <taxon>Autobranchia</taxon>
        <taxon>Heteroconchia</taxon>
        <taxon>Euheterodonta</taxon>
        <taxon>Imparidentia</taxon>
        <taxon>Neoheterodontei</taxon>
        <taxon>Myida</taxon>
        <taxon>Myoidea</taxon>
        <taxon>Myidae</taxon>
        <taxon>Mya</taxon>
    </lineage>
</organism>
<keyword evidence="16" id="KW-1185">Reference proteome</keyword>
<evidence type="ECO:0000256" key="9">
    <source>
        <dbReference type="ARBA" id="ARBA00022801"/>
    </source>
</evidence>
<keyword evidence="12" id="KW-0511">Multifunctional enzyme</keyword>
<feature type="domain" description="Helicase superfamily 3 single-stranded DNA/RNA virus" evidence="13">
    <location>
        <begin position="212"/>
        <end position="295"/>
    </location>
</feature>
<evidence type="ECO:0000256" key="6">
    <source>
        <dbReference type="ARBA" id="ARBA00022723"/>
    </source>
</evidence>
<keyword evidence="7" id="KW-0547">Nucleotide-binding</keyword>
<evidence type="ECO:0000256" key="8">
    <source>
        <dbReference type="ARBA" id="ARBA00022759"/>
    </source>
</evidence>
<comment type="cofactor">
    <cofactor evidence="1">
        <name>Mn(2+)</name>
        <dbReference type="ChEBI" id="CHEBI:29035"/>
    </cofactor>
</comment>
<keyword evidence="10" id="KW-0190">Covalent protein-DNA linkage</keyword>
<evidence type="ECO:0000256" key="5">
    <source>
        <dbReference type="ARBA" id="ARBA00022722"/>
    </source>
</evidence>